<dbReference type="RefSeq" id="WP_308458521.1">
    <property type="nucleotide sequence ID" value="NZ_JAJEPS010000001.1"/>
</dbReference>
<feature type="coiled-coil region" evidence="2">
    <location>
        <begin position="237"/>
        <end position="271"/>
    </location>
</feature>
<evidence type="ECO:0000313" key="4">
    <source>
        <dbReference type="Proteomes" id="UP001198220"/>
    </source>
</evidence>
<dbReference type="Pfam" id="PF01076">
    <property type="entry name" value="Mob_Pre"/>
    <property type="match status" value="1"/>
</dbReference>
<keyword evidence="4" id="KW-1185">Reference proteome</keyword>
<proteinExistence type="inferred from homology"/>
<dbReference type="GO" id="GO:0003677">
    <property type="term" value="F:DNA binding"/>
    <property type="evidence" value="ECO:0007669"/>
    <property type="project" value="InterPro"/>
</dbReference>
<sequence length="318" mass="36742">MKAQYAILRFAKYKGPEIGHIESHNERTKEKYASNPDVDTARSHLNFHLVTPQRKYRAEAEKQIAEAVCRTRSDSVRVVEALVTASPEFFKGKKKGEIKAYFQEALDFIREHQDPKTIISAVVHMDEKTPHMHLCFVPLTADKRLSAKEIVGNKKKLTQWQDRFWEHMVKKYPDLERGESAGETGRDHIPPRVFKEAVHLNRMKEQILKLMTDTNLLNKKSKMEELEALLDKYVPATEALRTKLRKYDKAYKALSDENSALEAELQTAKDASKEKIADRLKYGKTEQELCELHALIDNIPPEIVAAYRRKTTGLQNER</sequence>
<comment type="similarity">
    <text evidence="1">Belongs to the plasmid mobilization pre family.</text>
</comment>
<dbReference type="InterPro" id="IPR001668">
    <property type="entry name" value="Mob_Pre"/>
</dbReference>
<reference evidence="3 4" key="1">
    <citation type="submission" date="2021-10" db="EMBL/GenBank/DDBJ databases">
        <title>Anaerobic single-cell dispensing facilitates the cultivation of human gut bacteria.</title>
        <authorList>
            <person name="Afrizal A."/>
        </authorList>
    </citation>
    <scope>NUCLEOTIDE SEQUENCE [LARGE SCALE GENOMIC DNA]</scope>
    <source>
        <strain evidence="3 4">CLA-AA-H276</strain>
    </source>
</reference>
<gene>
    <name evidence="3" type="ORF">LKD36_02470</name>
</gene>
<evidence type="ECO:0000256" key="2">
    <source>
        <dbReference type="SAM" id="Coils"/>
    </source>
</evidence>
<evidence type="ECO:0000313" key="3">
    <source>
        <dbReference type="EMBL" id="MCC2125040.1"/>
    </source>
</evidence>
<dbReference type="Gene3D" id="3.30.930.30">
    <property type="match status" value="1"/>
</dbReference>
<dbReference type="AlphaFoldDB" id="A0AAE3A8D5"/>
<evidence type="ECO:0000256" key="1">
    <source>
        <dbReference type="ARBA" id="ARBA00010657"/>
    </source>
</evidence>
<organism evidence="3 4">
    <name type="scientific">Hominiventricola filiformis</name>
    <dbReference type="NCBI Taxonomy" id="2885352"/>
    <lineage>
        <taxon>Bacteria</taxon>
        <taxon>Bacillati</taxon>
        <taxon>Bacillota</taxon>
        <taxon>Clostridia</taxon>
        <taxon>Lachnospirales</taxon>
        <taxon>Lachnospiraceae</taxon>
        <taxon>Hominiventricola</taxon>
    </lineage>
</organism>
<dbReference type="NCBIfam" id="NF041497">
    <property type="entry name" value="MobV"/>
    <property type="match status" value="1"/>
</dbReference>
<dbReference type="GO" id="GO:0006310">
    <property type="term" value="P:DNA recombination"/>
    <property type="evidence" value="ECO:0007669"/>
    <property type="project" value="InterPro"/>
</dbReference>
<dbReference type="CDD" id="cd17242">
    <property type="entry name" value="MobM_relaxase"/>
    <property type="match status" value="1"/>
</dbReference>
<dbReference type="EMBL" id="JAJEPS010000001">
    <property type="protein sequence ID" value="MCC2125040.1"/>
    <property type="molecule type" value="Genomic_DNA"/>
</dbReference>
<protein>
    <submittedName>
        <fullName evidence="3">Plasmid recombination protein</fullName>
    </submittedName>
</protein>
<accession>A0AAE3A8D5</accession>
<dbReference type="Proteomes" id="UP001198220">
    <property type="component" value="Unassembled WGS sequence"/>
</dbReference>
<name>A0AAE3A8D5_9FIRM</name>
<comment type="caution">
    <text evidence="3">The sequence shown here is derived from an EMBL/GenBank/DDBJ whole genome shotgun (WGS) entry which is preliminary data.</text>
</comment>
<keyword evidence="2" id="KW-0175">Coiled coil</keyword>